<evidence type="ECO:0000256" key="6">
    <source>
        <dbReference type="ARBA" id="ARBA00023128"/>
    </source>
</evidence>
<evidence type="ECO:0000313" key="10">
    <source>
        <dbReference type="Proteomes" id="UP000811609"/>
    </source>
</evidence>
<evidence type="ECO:0000313" key="9">
    <source>
        <dbReference type="EMBL" id="KAG6624508.1"/>
    </source>
</evidence>
<dbReference type="AlphaFoldDB" id="A0A8T1N546"/>
<evidence type="ECO:0000256" key="8">
    <source>
        <dbReference type="SAM" id="Phobius"/>
    </source>
</evidence>
<accession>A0A8T1N546</accession>
<evidence type="ECO:0000256" key="3">
    <source>
        <dbReference type="ARBA" id="ARBA00022692"/>
    </source>
</evidence>
<dbReference type="Proteomes" id="UP000811609">
    <property type="component" value="Chromosome 16"/>
</dbReference>
<name>A0A8T1N546_CARIL</name>
<evidence type="ECO:0000256" key="1">
    <source>
        <dbReference type="ARBA" id="ARBA00004434"/>
    </source>
</evidence>
<organism evidence="9 10">
    <name type="scientific">Carya illinoinensis</name>
    <name type="common">Pecan</name>
    <dbReference type="NCBI Taxonomy" id="32201"/>
    <lineage>
        <taxon>Eukaryota</taxon>
        <taxon>Viridiplantae</taxon>
        <taxon>Streptophyta</taxon>
        <taxon>Embryophyta</taxon>
        <taxon>Tracheophyta</taxon>
        <taxon>Spermatophyta</taxon>
        <taxon>Magnoliopsida</taxon>
        <taxon>eudicotyledons</taxon>
        <taxon>Gunneridae</taxon>
        <taxon>Pentapetalae</taxon>
        <taxon>rosids</taxon>
        <taxon>fabids</taxon>
        <taxon>Fagales</taxon>
        <taxon>Juglandaceae</taxon>
        <taxon>Carya</taxon>
    </lineage>
</organism>
<dbReference type="InterPro" id="IPR020164">
    <property type="entry name" value="Cyt_c_Oxase_assmbl_COX16"/>
</dbReference>
<protein>
    <submittedName>
        <fullName evidence="9">Uncharacterized protein</fullName>
    </submittedName>
</protein>
<keyword evidence="3 8" id="KW-0812">Transmembrane</keyword>
<sequence length="157" mass="17601">MTIIETVMSLSHKITNMSSTTANIQHSDSSFKRWGRKYPFIRYGLPMVSLTVFGAVGLGHLLQGSNDIAKVKDDQEWEIIETRKALSRMGPVEAYKPKKISLEEELKALRGKVDINNYEISVEHVLVQAGLAEMSLCLLANWLAGLNPPDMQDLRKS</sequence>
<comment type="similarity">
    <text evidence="2">Belongs to the COX16 family.</text>
</comment>
<dbReference type="GO" id="GO:0005743">
    <property type="term" value="C:mitochondrial inner membrane"/>
    <property type="evidence" value="ECO:0007669"/>
    <property type="project" value="UniProtKB-SubCell"/>
</dbReference>
<dbReference type="OrthoDB" id="5516033at2759"/>
<keyword evidence="10" id="KW-1185">Reference proteome</keyword>
<evidence type="ECO:0000256" key="4">
    <source>
        <dbReference type="ARBA" id="ARBA00022792"/>
    </source>
</evidence>
<keyword evidence="7 8" id="KW-0472">Membrane</keyword>
<reference evidence="9" key="1">
    <citation type="submission" date="2020-12" db="EMBL/GenBank/DDBJ databases">
        <title>WGS assembly of Carya illinoinensis cv. Pawnee.</title>
        <authorList>
            <person name="Platts A."/>
            <person name="Shu S."/>
            <person name="Wright S."/>
            <person name="Barry K."/>
            <person name="Edger P."/>
            <person name="Pires J.C."/>
            <person name="Schmutz J."/>
        </authorList>
    </citation>
    <scope>NUCLEOTIDE SEQUENCE</scope>
    <source>
        <tissue evidence="9">Leaf</tissue>
    </source>
</reference>
<comment type="caution">
    <text evidence="9">The sequence shown here is derived from an EMBL/GenBank/DDBJ whole genome shotgun (WGS) entry which is preliminary data.</text>
</comment>
<keyword evidence="6" id="KW-0496">Mitochondrion</keyword>
<feature type="transmembrane region" description="Helical" evidence="8">
    <location>
        <begin position="40"/>
        <end position="62"/>
    </location>
</feature>
<keyword evidence="5 8" id="KW-1133">Transmembrane helix</keyword>
<evidence type="ECO:0000256" key="7">
    <source>
        <dbReference type="ARBA" id="ARBA00023136"/>
    </source>
</evidence>
<proteinExistence type="inferred from homology"/>
<evidence type="ECO:0000256" key="2">
    <source>
        <dbReference type="ARBA" id="ARBA00008370"/>
    </source>
</evidence>
<evidence type="ECO:0000256" key="5">
    <source>
        <dbReference type="ARBA" id="ARBA00022989"/>
    </source>
</evidence>
<dbReference type="Pfam" id="PF14138">
    <property type="entry name" value="COX16"/>
    <property type="match status" value="1"/>
</dbReference>
<gene>
    <name evidence="9" type="ORF">CIPAW_16G031600</name>
</gene>
<dbReference type="EMBL" id="CM031824">
    <property type="protein sequence ID" value="KAG6624508.1"/>
    <property type="molecule type" value="Genomic_DNA"/>
</dbReference>
<keyword evidence="4" id="KW-0999">Mitochondrion inner membrane</keyword>
<comment type="subcellular location">
    <subcellularLocation>
        <location evidence="1">Mitochondrion inner membrane</location>
        <topology evidence="1">Single-pass membrane protein</topology>
    </subcellularLocation>
</comment>